<dbReference type="AlphaFoldDB" id="A0A1M5ZSZ6"/>
<dbReference type="InterPro" id="IPR051782">
    <property type="entry name" value="ABC_Transporter_VariousFunc"/>
</dbReference>
<keyword evidence="2" id="KW-0547">Nucleotide-binding</keyword>
<gene>
    <name evidence="5" type="ORF">SAMN02745229_02631</name>
</gene>
<dbReference type="InterPro" id="IPR027417">
    <property type="entry name" value="P-loop_NTPase"/>
</dbReference>
<dbReference type="GeneID" id="89511167"/>
<sequence>MVKVENLIKNYGDFKLEVSLEIPDGAVTGIVGKNGAGKSTTIKSILGLIKPDGGHVTANGKEASKLTGKDKQEIGVALSDSGFSSFLTVKDITAILKKMYPSFNEDLFRKNCSSQGLPENKQIKDFSTGMKAKLRVLVAMSHNAKLLIMDEPTAGLDVEARNEILDLLREYLLEDENRSILITSHISSDLEGLCDDIYLIHDGKIVLHEDTDAILGNYGILKVSEEAYEKLDKSYILSTKKDHFGYSCFTNEKQFYAENNPNIVIENSGIDDLILMMTGGN</sequence>
<dbReference type="InterPro" id="IPR003593">
    <property type="entry name" value="AAA+_ATPase"/>
</dbReference>
<evidence type="ECO:0000313" key="6">
    <source>
        <dbReference type="Proteomes" id="UP000184278"/>
    </source>
</evidence>
<accession>A0A1M5ZSZ6</accession>
<keyword evidence="3 5" id="KW-0067">ATP-binding</keyword>
<dbReference type="STRING" id="1121131.SAMN02745229_02631"/>
<dbReference type="Gene3D" id="3.40.50.300">
    <property type="entry name" value="P-loop containing nucleotide triphosphate hydrolases"/>
    <property type="match status" value="1"/>
</dbReference>
<reference evidence="6" key="1">
    <citation type="submission" date="2016-11" db="EMBL/GenBank/DDBJ databases">
        <authorList>
            <person name="Varghese N."/>
            <person name="Submissions S."/>
        </authorList>
    </citation>
    <scope>NUCLEOTIDE SEQUENCE [LARGE SCALE GENOMIC DNA]</scope>
    <source>
        <strain evidence="6">DSM 3071</strain>
    </source>
</reference>
<dbReference type="Proteomes" id="UP000184278">
    <property type="component" value="Unassembled WGS sequence"/>
</dbReference>
<evidence type="ECO:0000256" key="3">
    <source>
        <dbReference type="ARBA" id="ARBA00022840"/>
    </source>
</evidence>
<name>A0A1M5ZSZ6_BUTFI</name>
<dbReference type="SMART" id="SM00382">
    <property type="entry name" value="AAA"/>
    <property type="match status" value="1"/>
</dbReference>
<dbReference type="CDD" id="cd03230">
    <property type="entry name" value="ABC_DR_subfamily_A"/>
    <property type="match status" value="1"/>
</dbReference>
<dbReference type="PANTHER" id="PTHR42939:SF3">
    <property type="entry name" value="ABC TRANSPORTER ATP-BINDING COMPONENT"/>
    <property type="match status" value="1"/>
</dbReference>
<evidence type="ECO:0000259" key="4">
    <source>
        <dbReference type="PROSITE" id="PS50893"/>
    </source>
</evidence>
<evidence type="ECO:0000256" key="2">
    <source>
        <dbReference type="ARBA" id="ARBA00022741"/>
    </source>
</evidence>
<evidence type="ECO:0000313" key="5">
    <source>
        <dbReference type="EMBL" id="SHI27298.1"/>
    </source>
</evidence>
<dbReference type="PANTHER" id="PTHR42939">
    <property type="entry name" value="ABC TRANSPORTER ATP-BINDING PROTEIN ALBC-RELATED"/>
    <property type="match status" value="1"/>
</dbReference>
<proteinExistence type="predicted"/>
<dbReference type="RefSeq" id="WP_073388440.1">
    <property type="nucleotide sequence ID" value="NZ_FQXK01000022.1"/>
</dbReference>
<protein>
    <submittedName>
        <fullName evidence="5">ABC-2 type transport system ATP-binding protein</fullName>
    </submittedName>
</protein>
<dbReference type="GO" id="GO:0016887">
    <property type="term" value="F:ATP hydrolysis activity"/>
    <property type="evidence" value="ECO:0007669"/>
    <property type="project" value="InterPro"/>
</dbReference>
<evidence type="ECO:0000256" key="1">
    <source>
        <dbReference type="ARBA" id="ARBA00022448"/>
    </source>
</evidence>
<keyword evidence="6" id="KW-1185">Reference proteome</keyword>
<feature type="domain" description="ABC transporter" evidence="4">
    <location>
        <begin position="2"/>
        <end position="227"/>
    </location>
</feature>
<dbReference type="PROSITE" id="PS50893">
    <property type="entry name" value="ABC_TRANSPORTER_2"/>
    <property type="match status" value="1"/>
</dbReference>
<dbReference type="GO" id="GO:0005524">
    <property type="term" value="F:ATP binding"/>
    <property type="evidence" value="ECO:0007669"/>
    <property type="project" value="UniProtKB-KW"/>
</dbReference>
<organism evidence="5 6">
    <name type="scientific">Butyrivibrio fibrisolvens DSM 3071</name>
    <dbReference type="NCBI Taxonomy" id="1121131"/>
    <lineage>
        <taxon>Bacteria</taxon>
        <taxon>Bacillati</taxon>
        <taxon>Bacillota</taxon>
        <taxon>Clostridia</taxon>
        <taxon>Lachnospirales</taxon>
        <taxon>Lachnospiraceae</taxon>
        <taxon>Butyrivibrio</taxon>
    </lineage>
</organism>
<dbReference type="EMBL" id="FQXK01000022">
    <property type="protein sequence ID" value="SHI27298.1"/>
    <property type="molecule type" value="Genomic_DNA"/>
</dbReference>
<dbReference type="SUPFAM" id="SSF52540">
    <property type="entry name" value="P-loop containing nucleoside triphosphate hydrolases"/>
    <property type="match status" value="1"/>
</dbReference>
<keyword evidence="1" id="KW-0813">Transport</keyword>
<dbReference type="Pfam" id="PF00005">
    <property type="entry name" value="ABC_tran"/>
    <property type="match status" value="1"/>
</dbReference>
<dbReference type="OrthoDB" id="9804819at2"/>
<dbReference type="InterPro" id="IPR003439">
    <property type="entry name" value="ABC_transporter-like_ATP-bd"/>
</dbReference>